<dbReference type="InterPro" id="IPR018004">
    <property type="entry name" value="KilA/APSES_HTH"/>
</dbReference>
<dbReference type="EMBL" id="CP123504">
    <property type="protein sequence ID" value="WGM02408.1"/>
    <property type="molecule type" value="Genomic_DNA"/>
</dbReference>
<dbReference type="RefSeq" id="WP_280625652.1">
    <property type="nucleotide sequence ID" value="NZ_CP123504.1"/>
</dbReference>
<feature type="domain" description="KilA-N" evidence="1">
    <location>
        <begin position="6"/>
        <end position="109"/>
    </location>
</feature>
<sequence length="278" mass="31417">MSNLINEHYPIIAGVEITTDSEGRFNLNALHKASGGKDAKRPKTWLETKQAQELIEELRQNSALAQEVIKVQKGGINPGTFAHELLAIEYAGWISPKFRLMVNQIFIDYRTGKLAPIDPTNLGLPNFLDPAESAIAWAAQHKKVQLLGVQVQQLETENDCLKNLFKEGMTPTQFSKMLNGVNSQQINHFLAGLKWLYNESKSGNNLRWRVAATARDKYLTEKQNEISPHGANSFISYRPVLLRKGAQRLYDQYLADKLPMKKNWNGLHTHDKTIQIVA</sequence>
<reference evidence="2" key="1">
    <citation type="submission" date="2023-04" db="EMBL/GenBank/DDBJ databases">
        <title>Genome dynamics across the evolutionary transition to endosymbiosis.</title>
        <authorList>
            <person name="Siozios S."/>
            <person name="Nadal-Jimenez P."/>
            <person name="Azagi T."/>
            <person name="Sprong H."/>
            <person name="Frost C.L."/>
            <person name="Parratt S.R."/>
            <person name="Taylor G."/>
            <person name="Brettell L."/>
            <person name="Lew K.C."/>
            <person name="Croft L."/>
            <person name="King K.C."/>
            <person name="Brockhurst M.A."/>
            <person name="Hypsa V."/>
            <person name="Novakova E."/>
            <person name="Darby A.C."/>
            <person name="Hurst G.D.D."/>
        </authorList>
    </citation>
    <scope>NUCLEOTIDE SEQUENCE</scope>
    <source>
        <strain evidence="2">APv</strain>
    </source>
</reference>
<gene>
    <name evidence="2" type="ORF">QE210_04765</name>
</gene>
<evidence type="ECO:0000313" key="2">
    <source>
        <dbReference type="EMBL" id="WGM02408.1"/>
    </source>
</evidence>
<dbReference type="InterPro" id="IPR017880">
    <property type="entry name" value="KilA_N"/>
</dbReference>
<name>A0AA95KE32_9GAMM</name>
<dbReference type="SMART" id="SM01252">
    <property type="entry name" value="KilA-N"/>
    <property type="match status" value="1"/>
</dbReference>
<accession>A0AA95KE32</accession>
<dbReference type="Proteomes" id="UP001177595">
    <property type="component" value="Chromosome"/>
</dbReference>
<dbReference type="AlphaFoldDB" id="A0AA95KE32"/>
<evidence type="ECO:0000259" key="1">
    <source>
        <dbReference type="PROSITE" id="PS51301"/>
    </source>
</evidence>
<proteinExistence type="predicted"/>
<dbReference type="Pfam" id="PF04383">
    <property type="entry name" value="KilA-N"/>
    <property type="match status" value="1"/>
</dbReference>
<evidence type="ECO:0000313" key="3">
    <source>
        <dbReference type="Proteomes" id="UP001177595"/>
    </source>
</evidence>
<protein>
    <submittedName>
        <fullName evidence="2">KilA-N domain-containing protein</fullName>
    </submittedName>
</protein>
<dbReference type="PROSITE" id="PS51301">
    <property type="entry name" value="KILA_N"/>
    <property type="match status" value="1"/>
</dbReference>
<organism evidence="2 3">
    <name type="scientific">Arsenophonus nasoniae</name>
    <name type="common">son-killer infecting Nasonia vitripennis</name>
    <dbReference type="NCBI Taxonomy" id="638"/>
    <lineage>
        <taxon>Bacteria</taxon>
        <taxon>Pseudomonadati</taxon>
        <taxon>Pseudomonadota</taxon>
        <taxon>Gammaproteobacteria</taxon>
        <taxon>Enterobacterales</taxon>
        <taxon>Morganellaceae</taxon>
        <taxon>Arsenophonus</taxon>
    </lineage>
</organism>